<dbReference type="Pfam" id="PF14088">
    <property type="entry name" value="DUF4268"/>
    <property type="match status" value="1"/>
</dbReference>
<evidence type="ECO:0000259" key="1">
    <source>
        <dbReference type="Pfam" id="PF01939"/>
    </source>
</evidence>
<keyword evidence="4" id="KW-1185">Reference proteome</keyword>
<dbReference type="Proteomes" id="UP001431572">
    <property type="component" value="Chromosome 1"/>
</dbReference>
<sequence>MKAASTNMSNSDKTIASLEVVPIRQAFPNEARHFTTWLETNINALSDRINMTLTVIEREKAVGSFNVDLLCEDDEGDRVIIENQLERSDHSHLGQLLTYLVNLEAKTAVWIMTEPRPEHQKVINWLNENTPADTAFYLVKAEAIRIADSPYAPLFTVMAGPDRQAKEVGDKKKEWADRQYANLEFWKSLLERSKQKTKLFTAISPSREYWLGIGAGITGLAFTYVILREQGGVELYIDSTKDQGLKNKQIFDRLFEQKVEIEQEFGDTIDWERLEGKRACRIRKRYDIGGLADPDSWSTLQDQMIETMIKFERIFRPRLNNINV</sequence>
<dbReference type="Pfam" id="PF01939">
    <property type="entry name" value="NucS_C"/>
    <property type="match status" value="1"/>
</dbReference>
<evidence type="ECO:0000313" key="4">
    <source>
        <dbReference type="Proteomes" id="UP001431572"/>
    </source>
</evidence>
<dbReference type="EMBL" id="CP128399">
    <property type="protein sequence ID" value="WJW67798.1"/>
    <property type="molecule type" value="Genomic_DNA"/>
</dbReference>
<reference evidence="3" key="1">
    <citation type="journal article" date="2024" name="Nature">
        <title>Anoxygenic phototroph of the Chloroflexota uses a type I reaction centre.</title>
        <authorList>
            <person name="Tsuji J.M."/>
            <person name="Shaw N.A."/>
            <person name="Nagashima S."/>
            <person name="Venkiteswaran J.J."/>
            <person name="Schiff S.L."/>
            <person name="Watanabe T."/>
            <person name="Fukui M."/>
            <person name="Hanada S."/>
            <person name="Tank M."/>
            <person name="Neufeld J.D."/>
        </authorList>
    </citation>
    <scope>NUCLEOTIDE SEQUENCE</scope>
    <source>
        <strain evidence="3">L227-S17</strain>
    </source>
</reference>
<dbReference type="InterPro" id="IPR048301">
    <property type="entry name" value="NucS_C"/>
</dbReference>
<dbReference type="Gene3D" id="3.40.1350.10">
    <property type="match status" value="1"/>
</dbReference>
<evidence type="ECO:0000313" key="3">
    <source>
        <dbReference type="EMBL" id="WJW67798.1"/>
    </source>
</evidence>
<gene>
    <name evidence="3" type="ORF">OZ401_001077</name>
</gene>
<name>A0ABY9B3M1_9CHLR</name>
<dbReference type="RefSeq" id="WP_341469688.1">
    <property type="nucleotide sequence ID" value="NZ_CP128399.1"/>
</dbReference>
<organism evidence="3 4">
    <name type="scientific">Candidatus Chlorohelix allophototropha</name>
    <dbReference type="NCBI Taxonomy" id="3003348"/>
    <lineage>
        <taxon>Bacteria</taxon>
        <taxon>Bacillati</taxon>
        <taxon>Chloroflexota</taxon>
        <taxon>Chloroflexia</taxon>
        <taxon>Candidatus Chloroheliales</taxon>
        <taxon>Candidatus Chloroheliaceae</taxon>
        <taxon>Candidatus Chlorohelix</taxon>
    </lineage>
</organism>
<dbReference type="InterPro" id="IPR025364">
    <property type="entry name" value="DUF4268"/>
</dbReference>
<protein>
    <submittedName>
        <fullName evidence="3">DUF4268 domain-containing protein</fullName>
    </submittedName>
</protein>
<feature type="domain" description="DUF4268" evidence="2">
    <location>
        <begin position="183"/>
        <end position="318"/>
    </location>
</feature>
<dbReference type="InterPro" id="IPR011856">
    <property type="entry name" value="tRNA_endonuc-like_dom_sf"/>
</dbReference>
<feature type="domain" description="Endonuclease NucS C-terminal" evidence="1">
    <location>
        <begin position="49"/>
        <end position="106"/>
    </location>
</feature>
<evidence type="ECO:0000259" key="2">
    <source>
        <dbReference type="Pfam" id="PF14088"/>
    </source>
</evidence>
<proteinExistence type="predicted"/>
<accession>A0ABY9B3M1</accession>